<dbReference type="GO" id="GO:0043565">
    <property type="term" value="F:sequence-specific DNA binding"/>
    <property type="evidence" value="ECO:0007669"/>
    <property type="project" value="InterPro"/>
</dbReference>
<dbReference type="CDD" id="cd06124">
    <property type="entry name" value="cupin_NimR-like_N"/>
    <property type="match status" value="1"/>
</dbReference>
<evidence type="ECO:0000256" key="2">
    <source>
        <dbReference type="ARBA" id="ARBA00023015"/>
    </source>
</evidence>
<dbReference type="GO" id="GO:0003700">
    <property type="term" value="F:DNA-binding transcription factor activity"/>
    <property type="evidence" value="ECO:0007669"/>
    <property type="project" value="InterPro"/>
</dbReference>
<organism evidence="5 6">
    <name type="scientific">Acinetobacter bereziniae</name>
    <name type="common">Acinetobacter genomosp. 10</name>
    <dbReference type="NCBI Taxonomy" id="106648"/>
    <lineage>
        <taxon>Bacteria</taxon>
        <taxon>Pseudomonadati</taxon>
        <taxon>Pseudomonadota</taxon>
        <taxon>Gammaproteobacteria</taxon>
        <taxon>Moraxellales</taxon>
        <taxon>Moraxellaceae</taxon>
        <taxon>Acinetobacter</taxon>
    </lineage>
</organism>
<evidence type="ECO:0000313" key="5">
    <source>
        <dbReference type="EMBL" id="UUN99116.1"/>
    </source>
</evidence>
<sequence>MMQNETFHSQLDQHNLPLFVLKIDRQVPDWELASHQHEQSQLLATTSGLITVETPSGIWVVPAQHALWIPSNTLHKVSSYGISTGYVAFVNTVLQHFSAHTCTMLQMTHLMNAMLERVETFSETSFVENNRRLMDCLLNEIQSTAHPIFYLPMPKDSRMLQIAHDLLKQPDQNLNLAEWASRCCMSERSLTRIFHHNTGMSINQWRRKLHVVLALQWLTDGDSVHQVAMKLGYDSDSSFIVMFKKIMHLSPKSYMRQS</sequence>
<name>A0A8I1AHX2_ACIBZ</name>
<keyword evidence="1" id="KW-0678">Repressor</keyword>
<dbReference type="InterPro" id="IPR011051">
    <property type="entry name" value="RmlC_Cupin_sf"/>
</dbReference>
<evidence type="ECO:0000256" key="3">
    <source>
        <dbReference type="ARBA" id="ARBA00023125"/>
    </source>
</evidence>
<evidence type="ECO:0000256" key="4">
    <source>
        <dbReference type="ARBA" id="ARBA00023163"/>
    </source>
</evidence>
<reference evidence="5" key="1">
    <citation type="submission" date="2022-02" db="EMBL/GenBank/DDBJ databases">
        <title>Characterization of Tn125 harboring carbapenem-resistant Acinetobacter bereziniae clinical isolates.</title>
        <authorList>
            <person name="Wong N.-K."/>
            <person name="Pan Q."/>
        </authorList>
    </citation>
    <scope>NUCLEOTIDE SEQUENCE</scope>
    <source>
        <strain evidence="5">GD03393</strain>
    </source>
</reference>
<dbReference type="PANTHER" id="PTHR11019">
    <property type="entry name" value="HTH-TYPE TRANSCRIPTIONAL REGULATOR NIMR"/>
    <property type="match status" value="1"/>
</dbReference>
<accession>A0A8I1AHX2</accession>
<gene>
    <name evidence="5" type="ORF">I9054_006605</name>
</gene>
<dbReference type="SMART" id="SM00342">
    <property type="entry name" value="HTH_ARAC"/>
    <property type="match status" value="1"/>
</dbReference>
<dbReference type="SUPFAM" id="SSF51182">
    <property type="entry name" value="RmlC-like cupins"/>
    <property type="match status" value="1"/>
</dbReference>
<keyword evidence="4" id="KW-0804">Transcription</keyword>
<evidence type="ECO:0000256" key="1">
    <source>
        <dbReference type="ARBA" id="ARBA00022491"/>
    </source>
</evidence>
<dbReference type="SUPFAM" id="SSF46689">
    <property type="entry name" value="Homeodomain-like"/>
    <property type="match status" value="2"/>
</dbReference>
<dbReference type="InterPro" id="IPR018060">
    <property type="entry name" value="HTH_AraC"/>
</dbReference>
<dbReference type="Gene3D" id="1.10.10.60">
    <property type="entry name" value="Homeodomain-like"/>
    <property type="match status" value="2"/>
</dbReference>
<keyword evidence="3" id="KW-0238">DNA-binding</keyword>
<dbReference type="EMBL" id="CP092085">
    <property type="protein sequence ID" value="UUN99116.1"/>
    <property type="molecule type" value="Genomic_DNA"/>
</dbReference>
<dbReference type="FunFam" id="1.10.10.60:FF:000132">
    <property type="entry name" value="AraC family transcriptional regulator"/>
    <property type="match status" value="1"/>
</dbReference>
<dbReference type="PROSITE" id="PS01124">
    <property type="entry name" value="HTH_ARAC_FAMILY_2"/>
    <property type="match status" value="1"/>
</dbReference>
<protein>
    <submittedName>
        <fullName evidence="5">Helix-turn-helix transcriptional regulator</fullName>
    </submittedName>
</protein>
<dbReference type="AlphaFoldDB" id="A0A8I1AHX2"/>
<dbReference type="InterPro" id="IPR009057">
    <property type="entry name" value="Homeodomain-like_sf"/>
</dbReference>
<dbReference type="PANTHER" id="PTHR11019:SF199">
    <property type="entry name" value="HTH-TYPE TRANSCRIPTIONAL REGULATOR NIMR"/>
    <property type="match status" value="1"/>
</dbReference>
<evidence type="ECO:0000313" key="6">
    <source>
        <dbReference type="Proteomes" id="UP000644140"/>
    </source>
</evidence>
<dbReference type="Pfam" id="PF12833">
    <property type="entry name" value="HTH_18"/>
    <property type="match status" value="1"/>
</dbReference>
<keyword evidence="2" id="KW-0805">Transcription regulation</keyword>
<dbReference type="Proteomes" id="UP000644140">
    <property type="component" value="Chromosome"/>
</dbReference>
<dbReference type="RefSeq" id="WP_151781011.1">
    <property type="nucleotide sequence ID" value="NZ_BKNL01000021.1"/>
</dbReference>
<proteinExistence type="predicted"/>